<organism evidence="1 2">
    <name type="scientific">Thalassolituus marinus</name>
    <dbReference type="NCBI Taxonomy" id="671053"/>
    <lineage>
        <taxon>Bacteria</taxon>
        <taxon>Pseudomonadati</taxon>
        <taxon>Pseudomonadota</taxon>
        <taxon>Gammaproteobacteria</taxon>
        <taxon>Oceanospirillales</taxon>
        <taxon>Oceanospirillaceae</taxon>
        <taxon>Thalassolituus</taxon>
    </lineage>
</organism>
<keyword evidence="2" id="KW-1185">Reference proteome</keyword>
<evidence type="ECO:0000313" key="2">
    <source>
        <dbReference type="Proteomes" id="UP000714380"/>
    </source>
</evidence>
<sequence length="316" mass="34657">MTTINAPKTEKFVLVNVDFSAYSGQVALDKETLKDDIVTDIVSAGNLDTVPSESLKIFGTLRARARTLCLSRGTSFLGGYAIPLPAWPEIQNGLESIVAEFKKEASNFVSSYESLVQSQAIAWPKNGDLIRAKAHSRDWVETRFSANFSASFLSPAPGMDEAMGRQIEGLNQSACNEIAADAKAAIRAYKKGSRITRRMRSTLENMIDKLNSLAFINPELKSISDAIQGFIETLNIPTEGPLDLDEDKQSKIALILITMTQPENLPDLASILKAEMLKIQAAHTPPENHETEGQLAEVACEPDQPDQDQDMNLFLL</sequence>
<accession>A0ABS7ZWB7</accession>
<name>A0ABS7ZWB7_9GAMM</name>
<comment type="caution">
    <text evidence="1">The sequence shown here is derived from an EMBL/GenBank/DDBJ whole genome shotgun (WGS) entry which is preliminary data.</text>
</comment>
<dbReference type="Proteomes" id="UP000714380">
    <property type="component" value="Unassembled WGS sequence"/>
</dbReference>
<gene>
    <name evidence="1" type="ORF">I9W95_17560</name>
</gene>
<dbReference type="EMBL" id="JAEDAH010000105">
    <property type="protein sequence ID" value="MCA6065408.1"/>
    <property type="molecule type" value="Genomic_DNA"/>
</dbReference>
<evidence type="ECO:0008006" key="3">
    <source>
        <dbReference type="Google" id="ProtNLM"/>
    </source>
</evidence>
<evidence type="ECO:0000313" key="1">
    <source>
        <dbReference type="EMBL" id="MCA6065408.1"/>
    </source>
</evidence>
<proteinExistence type="predicted"/>
<dbReference type="RefSeq" id="WP_225677317.1">
    <property type="nucleotide sequence ID" value="NZ_JAEDAH010000105.1"/>
</dbReference>
<dbReference type="Pfam" id="PF11348">
    <property type="entry name" value="DUF3150"/>
    <property type="match status" value="1"/>
</dbReference>
<protein>
    <recommendedName>
        <fullName evidence="3">DUF3150 domain-containing protein</fullName>
    </recommendedName>
</protein>
<reference evidence="1 2" key="1">
    <citation type="submission" date="2020-12" db="EMBL/GenBank/DDBJ databases">
        <title>Novel Thalassolituus-related marine hydrocarbonoclastic bacteria mediated algae-derived hydrocarbons mineralization in twilight zone of the northern South China Sea.</title>
        <authorList>
            <person name="Dong C."/>
        </authorList>
    </citation>
    <scope>NUCLEOTIDE SEQUENCE [LARGE SCALE GENOMIC DNA]</scope>
    <source>
        <strain evidence="1 2">IMCC1826</strain>
    </source>
</reference>
<dbReference type="InterPro" id="IPR021496">
    <property type="entry name" value="DUF3150"/>
</dbReference>